<keyword evidence="6" id="KW-1185">Reference proteome</keyword>
<accession>K0KB00</accession>
<dbReference type="EMBL" id="HE804045">
    <property type="protein sequence ID" value="CCH34697.1"/>
    <property type="molecule type" value="Genomic_DNA"/>
</dbReference>
<dbReference type="Pfam" id="PF03358">
    <property type="entry name" value="FMN_red"/>
    <property type="match status" value="1"/>
</dbReference>
<dbReference type="SUPFAM" id="SSF52218">
    <property type="entry name" value="Flavoproteins"/>
    <property type="match status" value="1"/>
</dbReference>
<keyword evidence="3" id="KW-0560">Oxidoreductase</keyword>
<proteinExistence type="predicted"/>
<protein>
    <recommendedName>
        <fullName evidence="4">NADPH-dependent FMN reductase-like domain-containing protein</fullName>
    </recommendedName>
</protein>
<dbReference type="STRING" id="1179773.BN6_74700"/>
<dbReference type="PANTHER" id="PTHR43408">
    <property type="entry name" value="FMN REDUCTASE (NADPH)"/>
    <property type="match status" value="1"/>
</dbReference>
<dbReference type="PATRIC" id="fig|1179773.3.peg.7544"/>
<organism evidence="5 6">
    <name type="scientific">Saccharothrix espanaensis (strain ATCC 51144 / DSM 44229 / JCM 9112 / NBRC 15066 / NRRL 15764)</name>
    <dbReference type="NCBI Taxonomy" id="1179773"/>
    <lineage>
        <taxon>Bacteria</taxon>
        <taxon>Bacillati</taxon>
        <taxon>Actinomycetota</taxon>
        <taxon>Actinomycetes</taxon>
        <taxon>Pseudonocardiales</taxon>
        <taxon>Pseudonocardiaceae</taxon>
        <taxon>Saccharothrix</taxon>
    </lineage>
</organism>
<feature type="domain" description="NADPH-dependent FMN reductase-like" evidence="4">
    <location>
        <begin position="11"/>
        <end position="152"/>
    </location>
</feature>
<dbReference type="InterPro" id="IPR005025">
    <property type="entry name" value="FMN_Rdtase-like_dom"/>
</dbReference>
<dbReference type="PANTHER" id="PTHR43408:SF2">
    <property type="entry name" value="FMN REDUCTASE (NADPH)"/>
    <property type="match status" value="1"/>
</dbReference>
<evidence type="ECO:0000256" key="1">
    <source>
        <dbReference type="ARBA" id="ARBA00022630"/>
    </source>
</evidence>
<evidence type="ECO:0000256" key="3">
    <source>
        <dbReference type="ARBA" id="ARBA00023002"/>
    </source>
</evidence>
<reference evidence="5 6" key="1">
    <citation type="journal article" date="2012" name="BMC Genomics">
        <title>Complete genome sequence of Saccharothrix espanaensis DSM 44229T and comparison to the other completely sequenced Pseudonocardiaceae.</title>
        <authorList>
            <person name="Strobel T."/>
            <person name="Al-Dilaimi A."/>
            <person name="Blom J."/>
            <person name="Gessner A."/>
            <person name="Kalinowski J."/>
            <person name="Luzhetska M."/>
            <person name="Puhler A."/>
            <person name="Szczepanowski R."/>
            <person name="Bechthold A."/>
            <person name="Ruckert C."/>
        </authorList>
    </citation>
    <scope>NUCLEOTIDE SEQUENCE [LARGE SCALE GENOMIC DNA]</scope>
    <source>
        <strain evidence="6">ATCC 51144 / DSM 44229 / JCM 9112 / NBRC 15066 / NRRL 15764</strain>
    </source>
</reference>
<evidence type="ECO:0000313" key="5">
    <source>
        <dbReference type="EMBL" id="CCH34697.1"/>
    </source>
</evidence>
<dbReference type="KEGG" id="sesp:BN6_74700"/>
<dbReference type="InterPro" id="IPR029039">
    <property type="entry name" value="Flavoprotein-like_sf"/>
</dbReference>
<dbReference type="AlphaFoldDB" id="K0KB00"/>
<dbReference type="Gene3D" id="3.40.50.360">
    <property type="match status" value="1"/>
</dbReference>
<evidence type="ECO:0000259" key="4">
    <source>
        <dbReference type="Pfam" id="PF03358"/>
    </source>
</evidence>
<gene>
    <name evidence="5" type="ordered locus">BN6_74700</name>
</gene>
<sequence length="186" mass="19307">MLGCMTQPLVVGALVGNPRPASRTLNAALALREAVRRSLTEQGHEVAPNGPLVDAAELAPEVFRPGSTAVREALDNLANADVLVVASPTYKATYTGLLKAVLDQAPGDWLRGKTAVPLLVAAADKHALAVELHLKPLLAELGAAVPGRGLFVNEATLTADQTRLIGALGGQLDEAGWFTAPVGVER</sequence>
<dbReference type="Proteomes" id="UP000006281">
    <property type="component" value="Chromosome"/>
</dbReference>
<dbReference type="eggNOG" id="COG0431">
    <property type="taxonomic scope" value="Bacteria"/>
</dbReference>
<dbReference type="HOGENOM" id="CLU_055322_3_2_11"/>
<keyword evidence="1" id="KW-0285">Flavoprotein</keyword>
<dbReference type="InterPro" id="IPR051814">
    <property type="entry name" value="NAD(P)H-dep_FMN_reductase"/>
</dbReference>
<evidence type="ECO:0000313" key="6">
    <source>
        <dbReference type="Proteomes" id="UP000006281"/>
    </source>
</evidence>
<dbReference type="GO" id="GO:0016491">
    <property type="term" value="F:oxidoreductase activity"/>
    <property type="evidence" value="ECO:0007669"/>
    <property type="project" value="UniProtKB-KW"/>
</dbReference>
<evidence type="ECO:0000256" key="2">
    <source>
        <dbReference type="ARBA" id="ARBA00022643"/>
    </source>
</evidence>
<keyword evidence="2" id="KW-0288">FMN</keyword>
<name>K0KB00_SACES</name>